<dbReference type="InterPro" id="IPR002762">
    <property type="entry name" value="CbiX-like"/>
</dbReference>
<keyword evidence="1" id="KW-0479">Metal-binding</keyword>
<name>A0A2G1QQA8_9HYPH</name>
<comment type="caution">
    <text evidence="3">The sequence shown here is derived from an EMBL/GenBank/DDBJ whole genome shotgun (WGS) entry which is preliminary data.</text>
</comment>
<sequence>MSDPCDFCGHRPVPVNAPLLLLAAHGERGGQGDNARLREICRLVAAAAGSTGAVRCGVLSGLPSLEQAVRGEADRQVVVYPVFMSEGYFVREALPARLQAAGVKAAFLPALGTDPAFAAACADHLRVLDDGRPDRVLVAAHGSTKDDRSRRATEAFAADLAGHLGVPVSCAYLEEAPFVAEALTQLEPSDALVSLFAGHGLHGADDMSRIVAARGFPPGRVITPAADMAMIARLAASAFAGWLARNEAP</sequence>
<evidence type="ECO:0000313" key="4">
    <source>
        <dbReference type="Proteomes" id="UP000221168"/>
    </source>
</evidence>
<dbReference type="OrthoDB" id="7346027at2"/>
<evidence type="ECO:0008006" key="5">
    <source>
        <dbReference type="Google" id="ProtNLM"/>
    </source>
</evidence>
<reference evidence="3 4" key="1">
    <citation type="submission" date="2017-10" db="EMBL/GenBank/DDBJ databases">
        <title>Sedimentibacterium mangrovi gen. nov., sp. nov., a novel member of family Phyllobacteriacea isolated from mangrove sediment.</title>
        <authorList>
            <person name="Liao H."/>
            <person name="Tian Y."/>
        </authorList>
    </citation>
    <scope>NUCLEOTIDE SEQUENCE [LARGE SCALE GENOMIC DNA]</scope>
    <source>
        <strain evidence="3 4">X9-2-2</strain>
    </source>
</reference>
<dbReference type="Proteomes" id="UP000221168">
    <property type="component" value="Unassembled WGS sequence"/>
</dbReference>
<evidence type="ECO:0000256" key="1">
    <source>
        <dbReference type="ARBA" id="ARBA00022723"/>
    </source>
</evidence>
<evidence type="ECO:0000313" key="3">
    <source>
        <dbReference type="EMBL" id="PHP67675.1"/>
    </source>
</evidence>
<gene>
    <name evidence="3" type="ORF">CSC94_08230</name>
</gene>
<dbReference type="SUPFAM" id="SSF53800">
    <property type="entry name" value="Chelatase"/>
    <property type="match status" value="2"/>
</dbReference>
<protein>
    <recommendedName>
        <fullName evidence="5">Cobalamin biosynthesis protein CbiX</fullName>
    </recommendedName>
</protein>
<keyword evidence="4" id="KW-1185">Reference proteome</keyword>
<dbReference type="GO" id="GO:0016829">
    <property type="term" value="F:lyase activity"/>
    <property type="evidence" value="ECO:0007669"/>
    <property type="project" value="UniProtKB-KW"/>
</dbReference>
<dbReference type="AlphaFoldDB" id="A0A2G1QQA8"/>
<dbReference type="EMBL" id="PDVP01000003">
    <property type="protein sequence ID" value="PHP67675.1"/>
    <property type="molecule type" value="Genomic_DNA"/>
</dbReference>
<accession>A0A2G1QQA8</accession>
<keyword evidence="2" id="KW-0456">Lyase</keyword>
<proteinExistence type="predicted"/>
<dbReference type="Pfam" id="PF01903">
    <property type="entry name" value="CbiX"/>
    <property type="match status" value="1"/>
</dbReference>
<dbReference type="Gene3D" id="3.40.50.1400">
    <property type="match status" value="2"/>
</dbReference>
<dbReference type="GO" id="GO:0046872">
    <property type="term" value="F:metal ion binding"/>
    <property type="evidence" value="ECO:0007669"/>
    <property type="project" value="UniProtKB-KW"/>
</dbReference>
<organism evidence="3 4">
    <name type="scientific">Zhengella mangrovi</name>
    <dbReference type="NCBI Taxonomy" id="1982044"/>
    <lineage>
        <taxon>Bacteria</taxon>
        <taxon>Pseudomonadati</taxon>
        <taxon>Pseudomonadota</taxon>
        <taxon>Alphaproteobacteria</taxon>
        <taxon>Hyphomicrobiales</taxon>
        <taxon>Notoacmeibacteraceae</taxon>
        <taxon>Zhengella</taxon>
    </lineage>
</organism>
<evidence type="ECO:0000256" key="2">
    <source>
        <dbReference type="ARBA" id="ARBA00023239"/>
    </source>
</evidence>